<dbReference type="InterPro" id="IPR050268">
    <property type="entry name" value="NADH-dep_flavin_reductase"/>
</dbReference>
<dbReference type="PANTHER" id="PTHR30466">
    <property type="entry name" value="FLAVIN REDUCTASE"/>
    <property type="match status" value="1"/>
</dbReference>
<evidence type="ECO:0000256" key="1">
    <source>
        <dbReference type="ARBA" id="ARBA00023002"/>
    </source>
</evidence>
<dbReference type="GO" id="GO:0010181">
    <property type="term" value="F:FMN binding"/>
    <property type="evidence" value="ECO:0007669"/>
    <property type="project" value="InterPro"/>
</dbReference>
<reference evidence="3 4" key="1">
    <citation type="submission" date="2014-06" db="EMBL/GenBank/DDBJ databases">
        <title>Whole Genome Sequences of Three Symbiotic Endozoicomonas Bacteria.</title>
        <authorList>
            <person name="Neave M.J."/>
            <person name="Apprill A."/>
            <person name="Voolstra C.R."/>
        </authorList>
    </citation>
    <scope>NUCLEOTIDE SEQUENCE [LARGE SCALE GENOMIC DNA]</scope>
    <source>
        <strain evidence="3 4">DSM 25634</strain>
    </source>
</reference>
<keyword evidence="1" id="KW-0560">Oxidoreductase</keyword>
<dbReference type="STRING" id="1137799.GZ78_06945"/>
<gene>
    <name evidence="3" type="ORF">GZ78_06945</name>
</gene>
<accession>A0A081NMF2</accession>
<dbReference type="Proteomes" id="UP000028073">
    <property type="component" value="Unassembled WGS sequence"/>
</dbReference>
<keyword evidence="4" id="KW-1185">Reference proteome</keyword>
<dbReference type="Gene3D" id="2.30.110.10">
    <property type="entry name" value="Electron Transport, Fmn-binding Protein, Chain A"/>
    <property type="match status" value="1"/>
</dbReference>
<dbReference type="InterPro" id="IPR012349">
    <property type="entry name" value="Split_barrel_FMN-bd"/>
</dbReference>
<dbReference type="PANTHER" id="PTHR30466:SF1">
    <property type="entry name" value="FMN REDUCTASE (NADH) RUTF"/>
    <property type="match status" value="1"/>
</dbReference>
<proteinExistence type="predicted"/>
<dbReference type="SMART" id="SM00903">
    <property type="entry name" value="Flavin_Reduct"/>
    <property type="match status" value="1"/>
</dbReference>
<dbReference type="SUPFAM" id="SSF50475">
    <property type="entry name" value="FMN-binding split barrel"/>
    <property type="match status" value="1"/>
</dbReference>
<comment type="caution">
    <text evidence="3">The sequence shown here is derived from an EMBL/GenBank/DDBJ whole genome shotgun (WGS) entry which is preliminary data.</text>
</comment>
<evidence type="ECO:0000259" key="2">
    <source>
        <dbReference type="SMART" id="SM00903"/>
    </source>
</evidence>
<dbReference type="InterPro" id="IPR002563">
    <property type="entry name" value="Flavin_Rdtase-like_dom"/>
</dbReference>
<dbReference type="Pfam" id="PF01613">
    <property type="entry name" value="Flavin_Reduct"/>
    <property type="match status" value="1"/>
</dbReference>
<sequence>MTNLMKQSMRRLASSVSVVSSTNGSERHAMAATSVTSLSMDPPSLLVCVNKSTAMHEVLDEGVDFCINVLSQSQAEVSSACGGKLRGEERFTVGNWKESASGLPYLADAQSVLFLEQDGRYEYGTHTIFIGRVKDVQNSEAIDPLIYVDGRYTTTTEPEEA</sequence>
<dbReference type="EMBL" id="JOKH01000001">
    <property type="protein sequence ID" value="KEQ19625.1"/>
    <property type="molecule type" value="Genomic_DNA"/>
</dbReference>
<protein>
    <recommendedName>
        <fullName evidence="2">Flavin reductase like domain-containing protein</fullName>
    </recommendedName>
</protein>
<name>A0A081NMF2_9GAMM</name>
<dbReference type="GO" id="GO:0042602">
    <property type="term" value="F:riboflavin reductase (NADPH) activity"/>
    <property type="evidence" value="ECO:0007669"/>
    <property type="project" value="TreeGrafter"/>
</dbReference>
<dbReference type="AlphaFoldDB" id="A0A081NMF2"/>
<evidence type="ECO:0000313" key="4">
    <source>
        <dbReference type="Proteomes" id="UP000028073"/>
    </source>
</evidence>
<evidence type="ECO:0000313" key="3">
    <source>
        <dbReference type="EMBL" id="KEQ19625.1"/>
    </source>
</evidence>
<feature type="domain" description="Flavin reductase like" evidence="2">
    <location>
        <begin position="9"/>
        <end position="154"/>
    </location>
</feature>
<dbReference type="GO" id="GO:0006208">
    <property type="term" value="P:pyrimidine nucleobase catabolic process"/>
    <property type="evidence" value="ECO:0007669"/>
    <property type="project" value="TreeGrafter"/>
</dbReference>
<organism evidence="3 4">
    <name type="scientific">Endozoicomonas numazuensis</name>
    <dbReference type="NCBI Taxonomy" id="1137799"/>
    <lineage>
        <taxon>Bacteria</taxon>
        <taxon>Pseudomonadati</taxon>
        <taxon>Pseudomonadota</taxon>
        <taxon>Gammaproteobacteria</taxon>
        <taxon>Oceanospirillales</taxon>
        <taxon>Endozoicomonadaceae</taxon>
        <taxon>Endozoicomonas</taxon>
    </lineage>
</organism>
<dbReference type="eggNOG" id="COG1853">
    <property type="taxonomic scope" value="Bacteria"/>
</dbReference>